<dbReference type="AlphaFoldDB" id="A0A1H4B731"/>
<dbReference type="Pfam" id="PF09357">
    <property type="entry name" value="RteC"/>
    <property type="match status" value="1"/>
</dbReference>
<sequence>MDKINTLIDEYKIELIKYHQGNLNEITNLRDLIHLSCDYLQLLRVSVRQRGFNSVSDEILFFKSLKPFVNGHLKYFSHVHSYLINRPKVSTSKQRKHIYHILDKYEETKAQEMDFVKYYRHKSTKLDQIYFVRGSNSIDLSNNINHFIDPEFSTSHDDKVAQIVAYDLLISYFQKELKNLKSKKKLPNPNPTTPLSDKPSWTASKTDLVELLYAINATGAIKNGKVDIRSQAKICESLFGIELGNYYKTYGEIKARGKNKTKFLDNLKFSLLRKMAKDDANEPISNQ</sequence>
<dbReference type="InterPro" id="IPR018534">
    <property type="entry name" value="Tet_reg_excision_RteC"/>
</dbReference>
<name>A0A1H4B731_BIZPA</name>
<proteinExistence type="predicted"/>
<dbReference type="OrthoDB" id="790983at2"/>
<organism evidence="1 2">
    <name type="scientific">Bizionia paragorgiae</name>
    <dbReference type="NCBI Taxonomy" id="283786"/>
    <lineage>
        <taxon>Bacteria</taxon>
        <taxon>Pseudomonadati</taxon>
        <taxon>Bacteroidota</taxon>
        <taxon>Flavobacteriia</taxon>
        <taxon>Flavobacteriales</taxon>
        <taxon>Flavobacteriaceae</taxon>
        <taxon>Bizionia</taxon>
    </lineage>
</organism>
<dbReference type="Proteomes" id="UP000198846">
    <property type="component" value="Unassembled WGS sequence"/>
</dbReference>
<protein>
    <submittedName>
        <fullName evidence="1">RteC protein</fullName>
    </submittedName>
</protein>
<dbReference type="EMBL" id="FNQK01000013">
    <property type="protein sequence ID" value="SEA43632.1"/>
    <property type="molecule type" value="Genomic_DNA"/>
</dbReference>
<accession>A0A1H4B731</accession>
<gene>
    <name evidence="1" type="ORF">SAMN04487990_11356</name>
</gene>
<dbReference type="STRING" id="283786.SAMN04487990_11356"/>
<evidence type="ECO:0000313" key="1">
    <source>
        <dbReference type="EMBL" id="SEA43632.1"/>
    </source>
</evidence>
<keyword evidence="2" id="KW-1185">Reference proteome</keyword>
<dbReference type="RefSeq" id="WP_092134942.1">
    <property type="nucleotide sequence ID" value="NZ_FNQK01000013.1"/>
</dbReference>
<evidence type="ECO:0000313" key="2">
    <source>
        <dbReference type="Proteomes" id="UP000198846"/>
    </source>
</evidence>
<reference evidence="1 2" key="1">
    <citation type="submission" date="2016-10" db="EMBL/GenBank/DDBJ databases">
        <authorList>
            <person name="de Groot N.N."/>
        </authorList>
    </citation>
    <scope>NUCLEOTIDE SEQUENCE [LARGE SCALE GENOMIC DNA]</scope>
    <source>
        <strain evidence="1 2">DSM 23842</strain>
    </source>
</reference>